<dbReference type="AlphaFoldDB" id="A0A0F4YG01"/>
<protein>
    <submittedName>
        <fullName evidence="1">Uncharacterized protein</fullName>
    </submittedName>
</protein>
<accession>A0A0F4YG01</accession>
<sequence length="101" mass="10678">MLLQHGHAGDDSRGPARRQRVQFDIGADQGRRELGVGGCAGTSTPDLRCYVVQFLAVLRMESRTVNITASHAGIAQVSIRVPARTLSATIGPLVARVSAAI</sequence>
<keyword evidence="2" id="KW-1185">Reference proteome</keyword>
<proteinExistence type="predicted"/>
<dbReference type="GeneID" id="25321174"/>
<dbReference type="RefSeq" id="XP_013323759.1">
    <property type="nucleotide sequence ID" value="XM_013468305.1"/>
</dbReference>
<dbReference type="Proteomes" id="UP000053958">
    <property type="component" value="Unassembled WGS sequence"/>
</dbReference>
<evidence type="ECO:0000313" key="2">
    <source>
        <dbReference type="Proteomes" id="UP000053958"/>
    </source>
</evidence>
<reference evidence="1 2" key="1">
    <citation type="submission" date="2015-04" db="EMBL/GenBank/DDBJ databases">
        <authorList>
            <person name="Heijne W.H."/>
            <person name="Fedorova N.D."/>
            <person name="Nierman W.C."/>
            <person name="Vollebregt A.W."/>
            <person name="Zhao Z."/>
            <person name="Wu L."/>
            <person name="Kumar M."/>
            <person name="Stam H."/>
            <person name="van den Berg M.A."/>
            <person name="Pel H.J."/>
        </authorList>
    </citation>
    <scope>NUCLEOTIDE SEQUENCE [LARGE SCALE GENOMIC DNA]</scope>
    <source>
        <strain evidence="1 2">CBS 393.64</strain>
    </source>
</reference>
<evidence type="ECO:0000313" key="1">
    <source>
        <dbReference type="EMBL" id="KKA17147.1"/>
    </source>
</evidence>
<dbReference type="EMBL" id="LASV01000708">
    <property type="protein sequence ID" value="KKA17147.1"/>
    <property type="molecule type" value="Genomic_DNA"/>
</dbReference>
<organism evidence="1 2">
    <name type="scientific">Rasamsonia emersonii (strain ATCC 16479 / CBS 393.64 / IMI 116815)</name>
    <dbReference type="NCBI Taxonomy" id="1408163"/>
    <lineage>
        <taxon>Eukaryota</taxon>
        <taxon>Fungi</taxon>
        <taxon>Dikarya</taxon>
        <taxon>Ascomycota</taxon>
        <taxon>Pezizomycotina</taxon>
        <taxon>Eurotiomycetes</taxon>
        <taxon>Eurotiomycetidae</taxon>
        <taxon>Eurotiales</taxon>
        <taxon>Trichocomaceae</taxon>
        <taxon>Rasamsonia</taxon>
    </lineage>
</organism>
<comment type="caution">
    <text evidence="1">The sequence shown here is derived from an EMBL/GenBank/DDBJ whole genome shotgun (WGS) entry which is preliminary data.</text>
</comment>
<gene>
    <name evidence="1" type="ORF">T310_9225</name>
</gene>
<name>A0A0F4YG01_RASE3</name>